<dbReference type="PRINTS" id="PR00622">
    <property type="entry name" value="HISTONEH3"/>
</dbReference>
<reference evidence="4" key="1">
    <citation type="submission" date="2016-11" db="EMBL/GenBank/DDBJ databases">
        <title>The genome of Nicotiana attenuata.</title>
        <authorList>
            <person name="Xu S."/>
            <person name="Brockmoeller T."/>
            <person name="Gaquerel E."/>
            <person name="Navarro A."/>
            <person name="Kuhl H."/>
            <person name="Gase K."/>
            <person name="Ling Z."/>
            <person name="Zhou W."/>
            <person name="Kreitzer C."/>
            <person name="Stanke M."/>
            <person name="Tang H."/>
            <person name="Lyons E."/>
            <person name="Pandey P."/>
            <person name="Pandey S.P."/>
            <person name="Timmermann B."/>
            <person name="Baldwin I.T."/>
        </authorList>
    </citation>
    <scope>NUCLEOTIDE SEQUENCE [LARGE SCALE GENOMIC DNA]</scope>
    <source>
        <strain evidence="4">UT</strain>
    </source>
</reference>
<accession>A0A314LGC2</accession>
<evidence type="ECO:0000256" key="1">
    <source>
        <dbReference type="ARBA" id="ARBA00010343"/>
    </source>
</evidence>
<dbReference type="PANTHER" id="PTHR11426">
    <property type="entry name" value="HISTONE H3"/>
    <property type="match status" value="1"/>
</dbReference>
<dbReference type="Gramene" id="OIT40197">
    <property type="protein sequence ID" value="OIT40197"/>
    <property type="gene ID" value="A4A49_64197"/>
</dbReference>
<dbReference type="GO" id="GO:0000786">
    <property type="term" value="C:nucleosome"/>
    <property type="evidence" value="ECO:0007669"/>
    <property type="project" value="InterPro"/>
</dbReference>
<evidence type="ECO:0000256" key="3">
    <source>
        <dbReference type="SAM" id="MobiDB-lite"/>
    </source>
</evidence>
<dbReference type="EMBL" id="MJEQ01000043">
    <property type="protein sequence ID" value="OIT40197.1"/>
    <property type="molecule type" value="Genomic_DNA"/>
</dbReference>
<dbReference type="STRING" id="49451.A0A314LGC2"/>
<comment type="similarity">
    <text evidence="1">Belongs to the histone H3 family.</text>
</comment>
<proteinExistence type="inferred from homology"/>
<evidence type="ECO:0000313" key="4">
    <source>
        <dbReference type="EMBL" id="OIT40197.1"/>
    </source>
</evidence>
<organism evidence="4 5">
    <name type="scientific">Nicotiana attenuata</name>
    <name type="common">Coyote tobacco</name>
    <dbReference type="NCBI Taxonomy" id="49451"/>
    <lineage>
        <taxon>Eukaryota</taxon>
        <taxon>Viridiplantae</taxon>
        <taxon>Streptophyta</taxon>
        <taxon>Embryophyta</taxon>
        <taxon>Tracheophyta</taxon>
        <taxon>Spermatophyta</taxon>
        <taxon>Magnoliopsida</taxon>
        <taxon>eudicotyledons</taxon>
        <taxon>Gunneridae</taxon>
        <taxon>Pentapetalae</taxon>
        <taxon>asterids</taxon>
        <taxon>lamiids</taxon>
        <taxon>Solanales</taxon>
        <taxon>Solanaceae</taxon>
        <taxon>Nicotianoideae</taxon>
        <taxon>Nicotianeae</taxon>
        <taxon>Nicotiana</taxon>
    </lineage>
</organism>
<sequence>ISEKQLARKATRKSAPATGGVKKPHRFRLGTMTLRKICKYQKWTELSNVWFVRELKTNLRFQSLAVAKLEEISNDFGVEKDEINQRILGRVYG</sequence>
<keyword evidence="5" id="KW-1185">Reference proteome</keyword>
<dbReference type="GO" id="GO:0030527">
    <property type="term" value="F:structural constituent of chromatin"/>
    <property type="evidence" value="ECO:0007669"/>
    <property type="project" value="InterPro"/>
</dbReference>
<feature type="region of interest" description="Disordered" evidence="3">
    <location>
        <begin position="1"/>
        <end position="24"/>
    </location>
</feature>
<gene>
    <name evidence="4" type="primary">B34_2</name>
    <name evidence="4" type="ORF">A4A49_64197</name>
</gene>
<dbReference type="SUPFAM" id="SSF47113">
    <property type="entry name" value="Histone-fold"/>
    <property type="match status" value="1"/>
</dbReference>
<dbReference type="GO" id="GO:0046982">
    <property type="term" value="F:protein heterodimerization activity"/>
    <property type="evidence" value="ECO:0007669"/>
    <property type="project" value="InterPro"/>
</dbReference>
<dbReference type="GO" id="GO:0003677">
    <property type="term" value="F:DNA binding"/>
    <property type="evidence" value="ECO:0007669"/>
    <property type="project" value="InterPro"/>
</dbReference>
<evidence type="ECO:0000256" key="2">
    <source>
        <dbReference type="ARBA" id="ARBA00022990"/>
    </source>
</evidence>
<dbReference type="AlphaFoldDB" id="A0A314LGC2"/>
<dbReference type="InterPro" id="IPR009072">
    <property type="entry name" value="Histone-fold"/>
</dbReference>
<dbReference type="SMR" id="A0A314LGC2"/>
<comment type="caution">
    <text evidence="4">The sequence shown here is derived from an EMBL/GenBank/DDBJ whole genome shotgun (WGS) entry which is preliminary data.</text>
</comment>
<evidence type="ECO:0000313" key="5">
    <source>
        <dbReference type="Proteomes" id="UP000187609"/>
    </source>
</evidence>
<dbReference type="Gene3D" id="1.10.20.10">
    <property type="entry name" value="Histone, subunit A"/>
    <property type="match status" value="1"/>
</dbReference>
<feature type="non-terminal residue" evidence="4">
    <location>
        <position position="1"/>
    </location>
</feature>
<keyword evidence="2" id="KW-0007">Acetylation</keyword>
<dbReference type="Proteomes" id="UP000187609">
    <property type="component" value="Unassembled WGS sequence"/>
</dbReference>
<dbReference type="InterPro" id="IPR000164">
    <property type="entry name" value="Histone_H3/CENP-A"/>
</dbReference>
<protein>
    <submittedName>
        <fullName evidence="4">Histone h3.2</fullName>
    </submittedName>
</protein>
<name>A0A314LGC2_NICAT</name>